<protein>
    <recommendedName>
        <fullName evidence="4">DUF4239 domain-containing protein</fullName>
    </recommendedName>
</protein>
<keyword evidence="1" id="KW-0472">Membrane</keyword>
<dbReference type="Proteomes" id="UP000054717">
    <property type="component" value="Unassembled WGS sequence"/>
</dbReference>
<feature type="transmembrane region" description="Helical" evidence="1">
    <location>
        <begin position="208"/>
        <end position="227"/>
    </location>
</feature>
<keyword evidence="3" id="KW-1185">Reference proteome</keyword>
<dbReference type="InterPro" id="IPR025333">
    <property type="entry name" value="DUF4239"/>
</dbReference>
<gene>
    <name evidence="2" type="ORF">AWB66_01828</name>
</gene>
<evidence type="ECO:0000313" key="3">
    <source>
        <dbReference type="Proteomes" id="UP000054717"/>
    </source>
</evidence>
<evidence type="ECO:0000313" key="2">
    <source>
        <dbReference type="EMBL" id="SAL31722.1"/>
    </source>
</evidence>
<dbReference type="Pfam" id="PF14023">
    <property type="entry name" value="Bestrophin-like"/>
    <property type="match status" value="1"/>
</dbReference>
<dbReference type="EMBL" id="FCNZ02000005">
    <property type="protein sequence ID" value="SAL31722.1"/>
    <property type="molecule type" value="Genomic_DNA"/>
</dbReference>
<dbReference type="STRING" id="326475.AWB66_01828"/>
<name>A0A158GI69_9BURK</name>
<proteinExistence type="predicted"/>
<evidence type="ECO:0008006" key="4">
    <source>
        <dbReference type="Google" id="ProtNLM"/>
    </source>
</evidence>
<dbReference type="AlphaFoldDB" id="A0A158GI69"/>
<sequence length="253" mass="27105">MNHVIIALIVFVCVSASVLLGLYLRDHLPAHHLSDESSGAIKLGIGLVATIAALVLGLLISSAKGSFDTVENDLIHNAASMVRLDSVLAQYGSQTEPLRTTLRNNYASWIELLDSSGGTRSARLDNPEVIGRMVEFQRSVAALVPASDVERDLQARALRITDDVFAARSLALLQREGTLPKPLLVVLVCWLAIIFGTFGLLAPRNGTIIAAYLLCALSASGAIFLILEMDTPLDGIVRVSMGPMREALARLGH</sequence>
<feature type="transmembrane region" description="Helical" evidence="1">
    <location>
        <begin position="183"/>
        <end position="202"/>
    </location>
</feature>
<accession>A0A158GI69</accession>
<keyword evidence="1" id="KW-1133">Transmembrane helix</keyword>
<dbReference type="RefSeq" id="WP_087629948.1">
    <property type="nucleotide sequence ID" value="NZ_FCNZ02000005.1"/>
</dbReference>
<evidence type="ECO:0000256" key="1">
    <source>
        <dbReference type="SAM" id="Phobius"/>
    </source>
</evidence>
<organism evidence="2 3">
    <name type="scientific">Caballeronia telluris</name>
    <dbReference type="NCBI Taxonomy" id="326475"/>
    <lineage>
        <taxon>Bacteria</taxon>
        <taxon>Pseudomonadati</taxon>
        <taxon>Pseudomonadota</taxon>
        <taxon>Betaproteobacteria</taxon>
        <taxon>Burkholderiales</taxon>
        <taxon>Burkholderiaceae</taxon>
        <taxon>Caballeronia</taxon>
    </lineage>
</organism>
<comment type="caution">
    <text evidence="2">The sequence shown here is derived from an EMBL/GenBank/DDBJ whole genome shotgun (WGS) entry which is preliminary data.</text>
</comment>
<keyword evidence="1" id="KW-0812">Transmembrane</keyword>
<reference evidence="2" key="1">
    <citation type="submission" date="2016-01" db="EMBL/GenBank/DDBJ databases">
        <authorList>
            <person name="Peeters Charlotte."/>
        </authorList>
    </citation>
    <scope>NUCLEOTIDE SEQUENCE</scope>
    <source>
        <strain evidence="2">LMG 22936</strain>
    </source>
</reference>
<feature type="transmembrane region" description="Helical" evidence="1">
    <location>
        <begin position="40"/>
        <end position="60"/>
    </location>
</feature>